<feature type="domain" description="Calcineurin-like phosphoesterase" evidence="1">
    <location>
        <begin position="19"/>
        <end position="130"/>
    </location>
</feature>
<accession>A0A6B0GNR0</accession>
<dbReference type="PANTHER" id="PTHR39323:SF1">
    <property type="entry name" value="BLR1149 PROTEIN"/>
    <property type="match status" value="1"/>
</dbReference>
<dbReference type="EMBL" id="WSZK01000035">
    <property type="protein sequence ID" value="MWG36424.1"/>
    <property type="molecule type" value="Genomic_DNA"/>
</dbReference>
<name>A0A6B0GNR0_9EURY</name>
<dbReference type="InterPro" id="IPR004843">
    <property type="entry name" value="Calcineurin-like_PHP"/>
</dbReference>
<sequence>MALADLSFADRAVFLDGTLVLADLHLGKDTRSSVEFSLGERADLTDRLTALVERFAPEAVVFAGDVLHSFSTVPDDVPDSLAALERVVREGGARLVVTPGNHDTLLDSVWDGPADAEYRLDDGTVVCHGHATPELDAPRYVVGHDHPKITIEGDDWPCYLLGEGVYDGADVLVLPAFTRLASGVSVNGGYGRGTLERSPLVPDVDRFRPVVRDEASDETRRFPRLGELRRLL</sequence>
<dbReference type="Gene3D" id="3.60.21.10">
    <property type="match status" value="1"/>
</dbReference>
<comment type="caution">
    <text evidence="2">The sequence shown here is derived from an EMBL/GenBank/DDBJ whole genome shotgun (WGS) entry which is preliminary data.</text>
</comment>
<keyword evidence="3" id="KW-1185">Reference proteome</keyword>
<organism evidence="2 3">
    <name type="scientific">Halomarina oriensis</name>
    <dbReference type="NCBI Taxonomy" id="671145"/>
    <lineage>
        <taxon>Archaea</taxon>
        <taxon>Methanobacteriati</taxon>
        <taxon>Methanobacteriota</taxon>
        <taxon>Stenosarchaea group</taxon>
        <taxon>Halobacteria</taxon>
        <taxon>Halobacteriales</taxon>
        <taxon>Natronomonadaceae</taxon>
        <taxon>Halomarina</taxon>
    </lineage>
</organism>
<evidence type="ECO:0000313" key="3">
    <source>
        <dbReference type="Proteomes" id="UP000451471"/>
    </source>
</evidence>
<proteinExistence type="predicted"/>
<dbReference type="Proteomes" id="UP000451471">
    <property type="component" value="Unassembled WGS sequence"/>
</dbReference>
<dbReference type="GO" id="GO:0016787">
    <property type="term" value="F:hydrolase activity"/>
    <property type="evidence" value="ECO:0007669"/>
    <property type="project" value="InterPro"/>
</dbReference>
<protein>
    <submittedName>
        <fullName evidence="2">Metallophosphoesterase</fullName>
    </submittedName>
</protein>
<dbReference type="AlphaFoldDB" id="A0A6B0GNR0"/>
<dbReference type="RefSeq" id="WP_368280322.1">
    <property type="nucleotide sequence ID" value="NZ_WSZK01000035.1"/>
</dbReference>
<dbReference type="Pfam" id="PF00149">
    <property type="entry name" value="Metallophos"/>
    <property type="match status" value="1"/>
</dbReference>
<evidence type="ECO:0000313" key="2">
    <source>
        <dbReference type="EMBL" id="MWG36424.1"/>
    </source>
</evidence>
<dbReference type="InterPro" id="IPR029052">
    <property type="entry name" value="Metallo-depent_PP-like"/>
</dbReference>
<dbReference type="SUPFAM" id="SSF56300">
    <property type="entry name" value="Metallo-dependent phosphatases"/>
    <property type="match status" value="1"/>
</dbReference>
<dbReference type="PANTHER" id="PTHR39323">
    <property type="entry name" value="BLR1149 PROTEIN"/>
    <property type="match status" value="1"/>
</dbReference>
<reference evidence="2 3" key="1">
    <citation type="submission" date="2019-12" db="EMBL/GenBank/DDBJ databases">
        <title>Halocatena pleomorpha gen. nov. sp. nov., an extremely halophilic archaeon of family Halobacteriaceae isolated from saltpan soil.</title>
        <authorList>
            <person name="Pal Y."/>
            <person name="Verma A."/>
            <person name="Krishnamurthi S."/>
            <person name="Kumar P."/>
        </authorList>
    </citation>
    <scope>NUCLEOTIDE SEQUENCE [LARGE SCALE GENOMIC DNA]</scope>
    <source>
        <strain evidence="2 3">JCM 16495</strain>
    </source>
</reference>
<evidence type="ECO:0000259" key="1">
    <source>
        <dbReference type="Pfam" id="PF00149"/>
    </source>
</evidence>
<gene>
    <name evidence="2" type="ORF">GQS65_18365</name>
</gene>